<sequence>MFGFRKPKGKRSIRKRPDGSVRDEVDEEETPTDVVKRSVKSTGRQESRTLGASSSTGLSFGDESASDVISPKKPQTGLRIEEVIVEQRIEDSEDQRSYTIKEIEALKSSTDRLVSATAMDIDLEEVTADKIKEEQNGVAYPFATDGIPNAQEIYLAKKLRRQRQTVQRNDDEDIESDVHMEDVREREDYIALSDDLASSCINTTTARADDDLLDDGDTEGEDELDTIIIDKTERAEFLRNAQKAKEESIEKAQDEEEPSDWENEQLRNAGIASATIRSIQGNGRLSASLPKNNNSYKYDSSHLAFLLGQEKNQLSIEQERLQVAQSRHIQSNNTLEKLQSQMNETQKQWDHFSSLVRSL</sequence>
<evidence type="ECO:0000256" key="1">
    <source>
        <dbReference type="SAM" id="Coils"/>
    </source>
</evidence>
<feature type="compositionally biased region" description="Basic and acidic residues" evidence="2">
    <location>
        <begin position="240"/>
        <end position="252"/>
    </location>
</feature>
<evidence type="ECO:0000313" key="3">
    <source>
        <dbReference type="EMBL" id="KAJ2670387.1"/>
    </source>
</evidence>
<reference evidence="3" key="1">
    <citation type="submission" date="2022-07" db="EMBL/GenBank/DDBJ databases">
        <title>Phylogenomic reconstructions and comparative analyses of Kickxellomycotina fungi.</title>
        <authorList>
            <person name="Reynolds N.K."/>
            <person name="Stajich J.E."/>
            <person name="Barry K."/>
            <person name="Grigoriev I.V."/>
            <person name="Crous P."/>
            <person name="Smith M.E."/>
        </authorList>
    </citation>
    <scope>NUCLEOTIDE SEQUENCE</scope>
    <source>
        <strain evidence="3">NRRL 3115</strain>
    </source>
</reference>
<feature type="coiled-coil region" evidence="1">
    <location>
        <begin position="321"/>
        <end position="348"/>
    </location>
</feature>
<evidence type="ECO:0000313" key="4">
    <source>
        <dbReference type="Proteomes" id="UP001151518"/>
    </source>
</evidence>
<dbReference type="Proteomes" id="UP001151518">
    <property type="component" value="Unassembled WGS sequence"/>
</dbReference>
<name>A0A9W8G1H6_9FUNG</name>
<proteinExistence type="predicted"/>
<comment type="caution">
    <text evidence="3">The sequence shown here is derived from an EMBL/GenBank/DDBJ whole genome shotgun (WGS) entry which is preliminary data.</text>
</comment>
<feature type="region of interest" description="Disordered" evidence="2">
    <location>
        <begin position="240"/>
        <end position="262"/>
    </location>
</feature>
<keyword evidence="1" id="KW-0175">Coiled coil</keyword>
<organism evidence="3 4">
    <name type="scientific">Coemansia spiralis</name>
    <dbReference type="NCBI Taxonomy" id="417178"/>
    <lineage>
        <taxon>Eukaryota</taxon>
        <taxon>Fungi</taxon>
        <taxon>Fungi incertae sedis</taxon>
        <taxon>Zoopagomycota</taxon>
        <taxon>Kickxellomycotina</taxon>
        <taxon>Kickxellomycetes</taxon>
        <taxon>Kickxellales</taxon>
        <taxon>Kickxellaceae</taxon>
        <taxon>Coemansia</taxon>
    </lineage>
</organism>
<gene>
    <name evidence="3" type="ORF">GGI25_005852</name>
</gene>
<protein>
    <submittedName>
        <fullName evidence="3">Uncharacterized protein</fullName>
    </submittedName>
</protein>
<feature type="compositionally biased region" description="Acidic residues" evidence="2">
    <location>
        <begin position="253"/>
        <end position="262"/>
    </location>
</feature>
<evidence type="ECO:0000256" key="2">
    <source>
        <dbReference type="SAM" id="MobiDB-lite"/>
    </source>
</evidence>
<dbReference type="EMBL" id="JANBTW010000125">
    <property type="protein sequence ID" value="KAJ2670387.1"/>
    <property type="molecule type" value="Genomic_DNA"/>
</dbReference>
<dbReference type="AlphaFoldDB" id="A0A9W8G1H6"/>
<dbReference type="OrthoDB" id="5599645at2759"/>
<feature type="region of interest" description="Disordered" evidence="2">
    <location>
        <begin position="161"/>
        <end position="180"/>
    </location>
</feature>
<feature type="compositionally biased region" description="Polar residues" evidence="2">
    <location>
        <begin position="40"/>
        <end position="58"/>
    </location>
</feature>
<accession>A0A9W8G1H6</accession>
<feature type="region of interest" description="Disordered" evidence="2">
    <location>
        <begin position="1"/>
        <end position="76"/>
    </location>
</feature>
<feature type="compositionally biased region" description="Basic residues" evidence="2">
    <location>
        <begin position="1"/>
        <end position="14"/>
    </location>
</feature>